<sequence>MDERVSPVNTSWKRQTSDVSTPPDSAEATELELWHPPTEVSSGRSYGMFDEKWPQGTEIRREYLGGSRKYDEQTTLVGAAAVDWRQWEAKVRQVFVQFLGEMESSSGSSIFSFLGSCKYKEDLYMISIFNGFSLMELFLNLRIKCEEIAPQNVILQYLAPHQNMYVTLNEDDGVRIMTHLYTFMRLTIINMRAVKKDEMDSHNLERLQLLMISCLVIYHFLSYVSWRYVMGVLLVNLDHVFETEEETQTSNDDHLEVGLVRNSIDVWSHCISGEGQIFKNATEFRKCAKNRGHPKVDAAWVSNIVMDRLRGEPSYRPCMMLKDIHRYYGVELNYNKVWKGKELVMHDIHGVEEGVYDKMTPWDNQGYSVSIPRRREATMGIVKRLSPSKENALAKTYAKSRSLKLRKAYGWSFEVVDGDT</sequence>
<dbReference type="AlphaFoldDB" id="A0A8J5FG31"/>
<feature type="region of interest" description="Disordered" evidence="1">
    <location>
        <begin position="1"/>
        <end position="30"/>
    </location>
</feature>
<keyword evidence="3" id="KW-1185">Reference proteome</keyword>
<name>A0A8J5FG31_ZINOF</name>
<evidence type="ECO:0000313" key="3">
    <source>
        <dbReference type="Proteomes" id="UP000734854"/>
    </source>
</evidence>
<feature type="compositionally biased region" description="Polar residues" evidence="1">
    <location>
        <begin position="7"/>
        <end position="23"/>
    </location>
</feature>
<reference evidence="2 3" key="1">
    <citation type="submission" date="2020-08" db="EMBL/GenBank/DDBJ databases">
        <title>Plant Genome Project.</title>
        <authorList>
            <person name="Zhang R.-G."/>
        </authorList>
    </citation>
    <scope>NUCLEOTIDE SEQUENCE [LARGE SCALE GENOMIC DNA]</scope>
    <source>
        <tissue evidence="2">Rhizome</tissue>
    </source>
</reference>
<evidence type="ECO:0000256" key="1">
    <source>
        <dbReference type="SAM" id="MobiDB-lite"/>
    </source>
</evidence>
<evidence type="ECO:0000313" key="2">
    <source>
        <dbReference type="EMBL" id="KAG6487629.1"/>
    </source>
</evidence>
<dbReference type="Proteomes" id="UP000734854">
    <property type="component" value="Unassembled WGS sequence"/>
</dbReference>
<gene>
    <name evidence="2" type="ORF">ZIOFF_056219</name>
</gene>
<comment type="caution">
    <text evidence="2">The sequence shown here is derived from an EMBL/GenBank/DDBJ whole genome shotgun (WGS) entry which is preliminary data.</text>
</comment>
<evidence type="ECO:0008006" key="4">
    <source>
        <dbReference type="Google" id="ProtNLM"/>
    </source>
</evidence>
<proteinExistence type="predicted"/>
<organism evidence="2 3">
    <name type="scientific">Zingiber officinale</name>
    <name type="common">Ginger</name>
    <name type="synonym">Amomum zingiber</name>
    <dbReference type="NCBI Taxonomy" id="94328"/>
    <lineage>
        <taxon>Eukaryota</taxon>
        <taxon>Viridiplantae</taxon>
        <taxon>Streptophyta</taxon>
        <taxon>Embryophyta</taxon>
        <taxon>Tracheophyta</taxon>
        <taxon>Spermatophyta</taxon>
        <taxon>Magnoliopsida</taxon>
        <taxon>Liliopsida</taxon>
        <taxon>Zingiberales</taxon>
        <taxon>Zingiberaceae</taxon>
        <taxon>Zingiber</taxon>
    </lineage>
</organism>
<accession>A0A8J5FG31</accession>
<protein>
    <recommendedName>
        <fullName evidence="4">Transposase</fullName>
    </recommendedName>
</protein>
<dbReference type="EMBL" id="JACMSC010000015">
    <property type="protein sequence ID" value="KAG6487629.1"/>
    <property type="molecule type" value="Genomic_DNA"/>
</dbReference>